<protein>
    <submittedName>
        <fullName evidence="2">Uncharacterized protein</fullName>
    </submittedName>
</protein>
<dbReference type="Proteomes" id="UP000070263">
    <property type="component" value="Unassembled WGS sequence"/>
</dbReference>
<gene>
    <name evidence="2" type="ORF">AKJ51_03745</name>
</gene>
<evidence type="ECO:0000313" key="3">
    <source>
        <dbReference type="Proteomes" id="UP000070263"/>
    </source>
</evidence>
<dbReference type="EMBL" id="LHYE01000046">
    <property type="protein sequence ID" value="KXB06396.1"/>
    <property type="molecule type" value="Genomic_DNA"/>
</dbReference>
<dbReference type="AlphaFoldDB" id="A0A133VIX9"/>
<proteinExistence type="predicted"/>
<accession>A0A133VIX9</accession>
<feature type="region of interest" description="Disordered" evidence="1">
    <location>
        <begin position="1"/>
        <end position="30"/>
    </location>
</feature>
<reference evidence="2 3" key="1">
    <citation type="journal article" date="2016" name="Sci. Rep.">
        <title>Metabolic traits of an uncultured archaeal lineage -MSBL1- from brine pools of the Red Sea.</title>
        <authorList>
            <person name="Mwirichia R."/>
            <person name="Alam I."/>
            <person name="Rashid M."/>
            <person name="Vinu M."/>
            <person name="Ba-Alawi W."/>
            <person name="Anthony Kamau A."/>
            <person name="Kamanda Ngugi D."/>
            <person name="Goker M."/>
            <person name="Klenk H.P."/>
            <person name="Bajic V."/>
            <person name="Stingl U."/>
        </authorList>
    </citation>
    <scope>NUCLEOTIDE SEQUENCE [LARGE SCALE GENOMIC DNA]</scope>
    <source>
        <strain evidence="2">SCGC-AAA382A20</strain>
    </source>
</reference>
<sequence length="73" mass="7846">MVSGGFRPLNAARKDSIKPTAYPQTQGAQKYGQMSIKPELEVGIGWLEMTADGDMLGEGIQSNRIRGGLPPDL</sequence>
<evidence type="ECO:0000313" key="2">
    <source>
        <dbReference type="EMBL" id="KXB06396.1"/>
    </source>
</evidence>
<comment type="caution">
    <text evidence="2">The sequence shown here is derived from an EMBL/GenBank/DDBJ whole genome shotgun (WGS) entry which is preliminary data.</text>
</comment>
<keyword evidence="3" id="KW-1185">Reference proteome</keyword>
<organism evidence="2 3">
    <name type="scientific">candidate division MSBL1 archaeon SCGC-AAA382A20</name>
    <dbReference type="NCBI Taxonomy" id="1698280"/>
    <lineage>
        <taxon>Archaea</taxon>
        <taxon>Methanobacteriati</taxon>
        <taxon>Methanobacteriota</taxon>
        <taxon>candidate division MSBL1</taxon>
    </lineage>
</organism>
<evidence type="ECO:0000256" key="1">
    <source>
        <dbReference type="SAM" id="MobiDB-lite"/>
    </source>
</evidence>
<name>A0A133VIX9_9EURY</name>